<dbReference type="EMBL" id="JANAVB010024597">
    <property type="protein sequence ID" value="KAJ6822186.1"/>
    <property type="molecule type" value="Genomic_DNA"/>
</dbReference>
<evidence type="ECO:0000313" key="2">
    <source>
        <dbReference type="EMBL" id="KAJ6822186.1"/>
    </source>
</evidence>
<comment type="caution">
    <text evidence="2">The sequence shown here is derived from an EMBL/GenBank/DDBJ whole genome shotgun (WGS) entry which is preliminary data.</text>
</comment>
<gene>
    <name evidence="2" type="ORF">M6B38_389855</name>
</gene>
<dbReference type="Proteomes" id="UP001140949">
    <property type="component" value="Unassembled WGS sequence"/>
</dbReference>
<accession>A0AAX6G0G0</accession>
<evidence type="ECO:0000256" key="1">
    <source>
        <dbReference type="SAM" id="MobiDB-lite"/>
    </source>
</evidence>
<reference evidence="2" key="1">
    <citation type="journal article" date="2023" name="GigaByte">
        <title>Genome assembly of the bearded iris, Iris pallida Lam.</title>
        <authorList>
            <person name="Bruccoleri R.E."/>
            <person name="Oakeley E.J."/>
            <person name="Faust A.M.E."/>
            <person name="Altorfer M."/>
            <person name="Dessus-Babus S."/>
            <person name="Burckhardt D."/>
            <person name="Oertli M."/>
            <person name="Naumann U."/>
            <person name="Petersen F."/>
            <person name="Wong J."/>
        </authorList>
    </citation>
    <scope>NUCLEOTIDE SEQUENCE</scope>
    <source>
        <strain evidence="2">GSM-AAB239-AS_SAM_17_03QT</strain>
    </source>
</reference>
<keyword evidence="3" id="KW-1185">Reference proteome</keyword>
<organism evidence="2 3">
    <name type="scientific">Iris pallida</name>
    <name type="common">Sweet iris</name>
    <dbReference type="NCBI Taxonomy" id="29817"/>
    <lineage>
        <taxon>Eukaryota</taxon>
        <taxon>Viridiplantae</taxon>
        <taxon>Streptophyta</taxon>
        <taxon>Embryophyta</taxon>
        <taxon>Tracheophyta</taxon>
        <taxon>Spermatophyta</taxon>
        <taxon>Magnoliopsida</taxon>
        <taxon>Liliopsida</taxon>
        <taxon>Asparagales</taxon>
        <taxon>Iridaceae</taxon>
        <taxon>Iridoideae</taxon>
        <taxon>Irideae</taxon>
        <taxon>Iris</taxon>
    </lineage>
</organism>
<dbReference type="AlphaFoldDB" id="A0AAX6G0G0"/>
<reference evidence="2" key="2">
    <citation type="submission" date="2023-04" db="EMBL/GenBank/DDBJ databases">
        <authorList>
            <person name="Bruccoleri R.E."/>
            <person name="Oakeley E.J."/>
            <person name="Faust A.-M."/>
            <person name="Dessus-Babus S."/>
            <person name="Altorfer M."/>
            <person name="Burckhardt D."/>
            <person name="Oertli M."/>
            <person name="Naumann U."/>
            <person name="Petersen F."/>
            <person name="Wong J."/>
        </authorList>
    </citation>
    <scope>NUCLEOTIDE SEQUENCE</scope>
    <source>
        <strain evidence="2">GSM-AAB239-AS_SAM_17_03QT</strain>
        <tissue evidence="2">Leaf</tissue>
    </source>
</reference>
<sequence>MVFYKMNDWVRGPVGQTKERGGPDSGTEPYDARVSRTVPLKRRWNPTYQARRAVHGAASLLTWSMHIALSRRLAAYPRSSHFQEDPGLDLV</sequence>
<name>A0AAX6G0G0_IRIPA</name>
<protein>
    <submittedName>
        <fullName evidence="2">NADH dehydrogenase subunit 1 (Mitochondrion)</fullName>
    </submittedName>
</protein>
<evidence type="ECO:0000313" key="3">
    <source>
        <dbReference type="Proteomes" id="UP001140949"/>
    </source>
</evidence>
<proteinExistence type="predicted"/>
<feature type="region of interest" description="Disordered" evidence="1">
    <location>
        <begin position="12"/>
        <end position="31"/>
    </location>
</feature>